<protein>
    <recommendedName>
        <fullName evidence="4">MxaK protein</fullName>
    </recommendedName>
</protein>
<sequence precursor="true">MALSAKKWTLILGVIAIASAAVAAGEAYRIQQIKAFNAAISKGDPPQTDKQSYEAKFAVAYWQAKNGKLQEATLLFSQLNDQGTDTQRSAVQFNMGNIFFLRGLAINGTNMTVRDQTEYLLTQAKTAYQQSLRLDNHFWDARHNLDRVLTMLPAHPTPGVGDSDSPGLIMGNIPVGLP</sequence>
<name>C6XC39_METGS</name>
<organism evidence="2 3">
    <name type="scientific">Methylovorus glucosotrophus (strain SIP3-4)</name>
    <dbReference type="NCBI Taxonomy" id="582744"/>
    <lineage>
        <taxon>Bacteria</taxon>
        <taxon>Pseudomonadati</taxon>
        <taxon>Pseudomonadota</taxon>
        <taxon>Betaproteobacteria</taxon>
        <taxon>Nitrosomonadales</taxon>
        <taxon>Methylophilaceae</taxon>
        <taxon>Methylovorus</taxon>
    </lineage>
</organism>
<dbReference type="InterPro" id="IPR011990">
    <property type="entry name" value="TPR-like_helical_dom_sf"/>
</dbReference>
<gene>
    <name evidence="2" type="ordered locus">Msip34_0866</name>
</gene>
<evidence type="ECO:0000313" key="2">
    <source>
        <dbReference type="EMBL" id="ACT50114.1"/>
    </source>
</evidence>
<dbReference type="SUPFAM" id="SSF48452">
    <property type="entry name" value="TPR-like"/>
    <property type="match status" value="1"/>
</dbReference>
<dbReference type="STRING" id="582744.Msip34_0866"/>
<dbReference type="Gene3D" id="1.25.40.10">
    <property type="entry name" value="Tetratricopeptide repeat domain"/>
    <property type="match status" value="1"/>
</dbReference>
<dbReference type="Proteomes" id="UP000002743">
    <property type="component" value="Chromosome"/>
</dbReference>
<dbReference type="EMBL" id="CP001674">
    <property type="protein sequence ID" value="ACT50114.1"/>
    <property type="molecule type" value="Genomic_DNA"/>
</dbReference>
<feature type="signal peptide" evidence="1">
    <location>
        <begin position="1"/>
        <end position="23"/>
    </location>
</feature>
<evidence type="ECO:0008006" key="4">
    <source>
        <dbReference type="Google" id="ProtNLM"/>
    </source>
</evidence>
<evidence type="ECO:0000256" key="1">
    <source>
        <dbReference type="SAM" id="SignalP"/>
    </source>
</evidence>
<keyword evidence="3" id="KW-1185">Reference proteome</keyword>
<reference evidence="2 3" key="2">
    <citation type="journal article" date="2011" name="J. Bacteriol.">
        <title>Genomes of three methylotrophs from a single niche uncover genetic and metabolic divergence of Methylophilaceae.</title>
        <authorList>
            <person name="Lapidus A."/>
            <person name="Clum A."/>
            <person name="Labutti K."/>
            <person name="Kaluzhnaya M.G."/>
            <person name="Lim S."/>
            <person name="Beck D.A."/>
            <person name="Glavina Del Rio T."/>
            <person name="Nolan M."/>
            <person name="Mavromatis K."/>
            <person name="Huntemann M."/>
            <person name="Lucas S."/>
            <person name="Lidstrom M.E."/>
            <person name="Ivanova N."/>
            <person name="Chistoserdova L."/>
        </authorList>
    </citation>
    <scope>NUCLEOTIDE SEQUENCE [LARGE SCALE GENOMIC DNA]</scope>
    <source>
        <strain evidence="2 3">SIP3-4</strain>
    </source>
</reference>
<dbReference type="KEGG" id="mei:Msip34_0866"/>
<dbReference type="RefSeq" id="WP_015829670.1">
    <property type="nucleotide sequence ID" value="NC_012969.1"/>
</dbReference>
<proteinExistence type="predicted"/>
<dbReference type="OrthoDB" id="8535595at2"/>
<dbReference type="eggNOG" id="ENOG5032S03">
    <property type="taxonomic scope" value="Bacteria"/>
</dbReference>
<dbReference type="HOGENOM" id="CLU_125930_0_0_4"/>
<dbReference type="AlphaFoldDB" id="C6XC39"/>
<evidence type="ECO:0000313" key="3">
    <source>
        <dbReference type="Proteomes" id="UP000002743"/>
    </source>
</evidence>
<reference evidence="3" key="1">
    <citation type="submission" date="2009-07" db="EMBL/GenBank/DDBJ databases">
        <title>Complete sequence of chromosome of Methylovorus sp. SIP3-4.</title>
        <authorList>
            <person name="Lucas S."/>
            <person name="Copeland A."/>
            <person name="Lapidus A."/>
            <person name="Glavina del Rio T."/>
            <person name="Tice H."/>
            <person name="Bruce D."/>
            <person name="Goodwin L."/>
            <person name="Pitluck S."/>
            <person name="Clum A."/>
            <person name="Larimer F."/>
            <person name="Land M."/>
            <person name="Hauser L."/>
            <person name="Kyrpides N."/>
            <person name="Mikhailova N."/>
            <person name="Kayluzhnaya M."/>
            <person name="Chistoserdova L."/>
        </authorList>
    </citation>
    <scope>NUCLEOTIDE SEQUENCE [LARGE SCALE GENOMIC DNA]</scope>
    <source>
        <strain evidence="3">SIP3-4</strain>
    </source>
</reference>
<accession>C6XC39</accession>
<keyword evidence="1" id="KW-0732">Signal</keyword>
<feature type="chain" id="PRO_5002973724" description="MxaK protein" evidence="1">
    <location>
        <begin position="24"/>
        <end position="178"/>
    </location>
</feature>